<protein>
    <submittedName>
        <fullName evidence="1">Enoyl-CoA hydratase</fullName>
    </submittedName>
</protein>
<name>A0A5N0V3A4_9PSEU</name>
<keyword evidence="2" id="KW-1185">Reference proteome</keyword>
<dbReference type="SUPFAM" id="SSF52096">
    <property type="entry name" value="ClpP/crotonase"/>
    <property type="match status" value="1"/>
</dbReference>
<proteinExistence type="predicted"/>
<dbReference type="AlphaFoldDB" id="A0A5N0V3A4"/>
<feature type="non-terminal residue" evidence="1">
    <location>
        <position position="55"/>
    </location>
</feature>
<gene>
    <name evidence="1" type="ORF">FPZ12_021375</name>
</gene>
<dbReference type="InterPro" id="IPR001753">
    <property type="entry name" value="Enoyl-CoA_hydra/iso"/>
</dbReference>
<reference evidence="1" key="1">
    <citation type="submission" date="2019-09" db="EMBL/GenBank/DDBJ databases">
        <authorList>
            <person name="Teo W.F.A."/>
            <person name="Duangmal K."/>
        </authorList>
    </citation>
    <scope>NUCLEOTIDE SEQUENCE [LARGE SCALE GENOMIC DNA]</scope>
    <source>
        <strain evidence="1">K81G1</strain>
    </source>
</reference>
<evidence type="ECO:0000313" key="1">
    <source>
        <dbReference type="EMBL" id="KAA9159100.1"/>
    </source>
</evidence>
<dbReference type="Gene3D" id="3.90.226.10">
    <property type="entry name" value="2-enoyl-CoA Hydratase, Chain A, domain 1"/>
    <property type="match status" value="1"/>
</dbReference>
<accession>A0A5N0V3A4</accession>
<dbReference type="Pfam" id="PF00378">
    <property type="entry name" value="ECH_1"/>
    <property type="match status" value="1"/>
</dbReference>
<dbReference type="EMBL" id="VMNW02000031">
    <property type="protein sequence ID" value="KAA9159100.1"/>
    <property type="molecule type" value="Genomic_DNA"/>
</dbReference>
<sequence length="55" mass="5852">MEPLVRFEDAGSGVGLIEICRPEAHNALNRIAQDEFSAALAQAGEDPSIRCLVVA</sequence>
<evidence type="ECO:0000313" key="2">
    <source>
        <dbReference type="Proteomes" id="UP000319769"/>
    </source>
</evidence>
<comment type="caution">
    <text evidence="1">The sequence shown here is derived from an EMBL/GenBank/DDBJ whole genome shotgun (WGS) entry which is preliminary data.</text>
</comment>
<organism evidence="1 2">
    <name type="scientific">Amycolatopsis acidicola</name>
    <dbReference type="NCBI Taxonomy" id="2596893"/>
    <lineage>
        <taxon>Bacteria</taxon>
        <taxon>Bacillati</taxon>
        <taxon>Actinomycetota</taxon>
        <taxon>Actinomycetes</taxon>
        <taxon>Pseudonocardiales</taxon>
        <taxon>Pseudonocardiaceae</taxon>
        <taxon>Amycolatopsis</taxon>
    </lineage>
</organism>
<dbReference type="InterPro" id="IPR029045">
    <property type="entry name" value="ClpP/crotonase-like_dom_sf"/>
</dbReference>
<dbReference type="GO" id="GO:0003824">
    <property type="term" value="F:catalytic activity"/>
    <property type="evidence" value="ECO:0007669"/>
    <property type="project" value="UniProtKB-ARBA"/>
</dbReference>
<dbReference type="Proteomes" id="UP000319769">
    <property type="component" value="Unassembled WGS sequence"/>
</dbReference>